<sequence>MRYHLRYSKWNAKNAITGLNRVAFFYRYRFIGQSRLSEPLLRGGTGVELCRRNLAVDVEQSLQIDNRACISREIVGRAAGSGGTSRKSL</sequence>
<protein>
    <submittedName>
        <fullName evidence="1">Uncharacterized protein</fullName>
    </submittedName>
</protein>
<gene>
    <name evidence="1" type="ORF">B5M42_12905</name>
</gene>
<dbReference type="EMBL" id="MYFO01000015">
    <property type="protein sequence ID" value="TFE87061.1"/>
    <property type="molecule type" value="Genomic_DNA"/>
</dbReference>
<proteinExistence type="predicted"/>
<accession>A0A4Y8Q114</accession>
<dbReference type="AlphaFoldDB" id="A0A4Y8Q114"/>
<comment type="caution">
    <text evidence="1">The sequence shown here is derived from an EMBL/GenBank/DDBJ whole genome shotgun (WGS) entry which is preliminary data.</text>
</comment>
<organism evidence="1 2">
    <name type="scientific">Paenibacillus athensensis</name>
    <dbReference type="NCBI Taxonomy" id="1967502"/>
    <lineage>
        <taxon>Bacteria</taxon>
        <taxon>Bacillati</taxon>
        <taxon>Bacillota</taxon>
        <taxon>Bacilli</taxon>
        <taxon>Bacillales</taxon>
        <taxon>Paenibacillaceae</taxon>
        <taxon>Paenibacillus</taxon>
    </lineage>
</organism>
<name>A0A4Y8Q114_9BACL</name>
<dbReference type="Proteomes" id="UP000298246">
    <property type="component" value="Unassembled WGS sequence"/>
</dbReference>
<evidence type="ECO:0000313" key="2">
    <source>
        <dbReference type="Proteomes" id="UP000298246"/>
    </source>
</evidence>
<reference evidence="1 2" key="1">
    <citation type="submission" date="2017-03" db="EMBL/GenBank/DDBJ databases">
        <title>Isolation of Levoglucosan Utilizing Bacteria.</title>
        <authorList>
            <person name="Arya A.S."/>
        </authorList>
    </citation>
    <scope>NUCLEOTIDE SEQUENCE [LARGE SCALE GENOMIC DNA]</scope>
    <source>
        <strain evidence="1 2">MEC069</strain>
    </source>
</reference>
<evidence type="ECO:0000313" key="1">
    <source>
        <dbReference type="EMBL" id="TFE87061.1"/>
    </source>
</evidence>
<keyword evidence="2" id="KW-1185">Reference proteome</keyword>